<gene>
    <name evidence="9" type="ORF">K8G79_08050</name>
</gene>
<dbReference type="InterPro" id="IPR013324">
    <property type="entry name" value="RNA_pol_sigma_r3/r4-like"/>
</dbReference>
<comment type="similarity">
    <text evidence="1">Belongs to the sigma-70 factor family. ECF subfamily.</text>
</comment>
<feature type="domain" description="RNA polymerase sigma-70 region 2" evidence="7">
    <location>
        <begin position="41"/>
        <end position="108"/>
    </location>
</feature>
<evidence type="ECO:0000256" key="1">
    <source>
        <dbReference type="ARBA" id="ARBA00010641"/>
    </source>
</evidence>
<keyword evidence="5" id="KW-0804">Transcription</keyword>
<evidence type="ECO:0000313" key="9">
    <source>
        <dbReference type="EMBL" id="MBZ0160070.1"/>
    </source>
</evidence>
<dbReference type="GO" id="GO:0003677">
    <property type="term" value="F:DNA binding"/>
    <property type="evidence" value="ECO:0007669"/>
    <property type="project" value="UniProtKB-KW"/>
</dbReference>
<evidence type="ECO:0000256" key="2">
    <source>
        <dbReference type="ARBA" id="ARBA00023015"/>
    </source>
</evidence>
<evidence type="ECO:0000256" key="5">
    <source>
        <dbReference type="ARBA" id="ARBA00023163"/>
    </source>
</evidence>
<comment type="caution">
    <text evidence="9">The sequence shown here is derived from an EMBL/GenBank/DDBJ whole genome shotgun (WGS) entry which is preliminary data.</text>
</comment>
<dbReference type="SUPFAM" id="SSF88659">
    <property type="entry name" value="Sigma3 and sigma4 domains of RNA polymerase sigma factors"/>
    <property type="match status" value="1"/>
</dbReference>
<dbReference type="InterPro" id="IPR039425">
    <property type="entry name" value="RNA_pol_sigma-70-like"/>
</dbReference>
<dbReference type="GO" id="GO:0006352">
    <property type="term" value="P:DNA-templated transcription initiation"/>
    <property type="evidence" value="ECO:0007669"/>
    <property type="project" value="InterPro"/>
</dbReference>
<proteinExistence type="inferred from homology"/>
<dbReference type="InterPro" id="IPR007627">
    <property type="entry name" value="RNA_pol_sigma70_r2"/>
</dbReference>
<evidence type="ECO:0000256" key="4">
    <source>
        <dbReference type="ARBA" id="ARBA00023125"/>
    </source>
</evidence>
<dbReference type="NCBIfam" id="TIGR02937">
    <property type="entry name" value="sigma70-ECF"/>
    <property type="match status" value="1"/>
</dbReference>
<evidence type="ECO:0000313" key="10">
    <source>
        <dbReference type="Proteomes" id="UP001197609"/>
    </source>
</evidence>
<evidence type="ECO:0000259" key="8">
    <source>
        <dbReference type="Pfam" id="PF08281"/>
    </source>
</evidence>
<dbReference type="PANTHER" id="PTHR43133">
    <property type="entry name" value="RNA POLYMERASE ECF-TYPE SIGMA FACTO"/>
    <property type="match status" value="1"/>
</dbReference>
<dbReference type="Pfam" id="PF04542">
    <property type="entry name" value="Sigma70_r2"/>
    <property type="match status" value="1"/>
</dbReference>
<evidence type="ECO:0000256" key="3">
    <source>
        <dbReference type="ARBA" id="ARBA00023082"/>
    </source>
</evidence>
<dbReference type="AlphaFoldDB" id="A0AAJ1AHZ8"/>
<dbReference type="CDD" id="cd06171">
    <property type="entry name" value="Sigma70_r4"/>
    <property type="match status" value="1"/>
</dbReference>
<reference evidence="9 10" key="1">
    <citation type="journal article" date="2021" name="bioRxiv">
        <title>Unraveling nitrogen, sulfur and carbon metabolic pathways and microbial community transcriptional responses to substrate deprivation and toxicity stresses in a bioreactor mimicking anoxic brackish coastal sediment conditions.</title>
        <authorList>
            <person name="Martins P.D."/>
            <person name="Echeveste M.J."/>
            <person name="Arshad A."/>
            <person name="Kurth J."/>
            <person name="Ouboter H."/>
            <person name="Jetten M.S.M."/>
            <person name="Welte C.U."/>
        </authorList>
    </citation>
    <scope>NUCLEOTIDE SEQUENCE [LARGE SCALE GENOMIC DNA]</scope>
    <source>
        <strain evidence="9">MAG_38</strain>
    </source>
</reference>
<keyword evidence="2" id="KW-0805">Transcription regulation</keyword>
<dbReference type="InterPro" id="IPR014284">
    <property type="entry name" value="RNA_pol_sigma-70_dom"/>
</dbReference>
<keyword evidence="4" id="KW-0238">DNA-binding</keyword>
<keyword evidence="3" id="KW-0731">Sigma factor</keyword>
<organism evidence="9 10">
    <name type="scientific">Candidatus Methylomirabilis tolerans</name>
    <dbReference type="NCBI Taxonomy" id="3123416"/>
    <lineage>
        <taxon>Bacteria</taxon>
        <taxon>Candidatus Methylomirabilota</taxon>
        <taxon>Candidatus Methylomirabilia</taxon>
        <taxon>Candidatus Methylomirabilales</taxon>
        <taxon>Candidatus Methylomirabilaceae</taxon>
        <taxon>Candidatus Methylomirabilis</taxon>
    </lineage>
</organism>
<dbReference type="Gene3D" id="1.10.10.10">
    <property type="entry name" value="Winged helix-like DNA-binding domain superfamily/Winged helix DNA-binding domain"/>
    <property type="match status" value="1"/>
</dbReference>
<sequence>MGPRGSSTVAPSIARSESPYTEERTLVERLRSGDYEAFEAIFRRYANKVYRQVFRLVGNSAEAEEIVQEVFLAVYQKGKSFRGDSTFSTWLYSLAMNTCLTRLRKRKRSREISMDALLPRYRKDGHHLVRPVFNWADEVEFRLEKDELRELLEEAINQLQPAEKAVIVLSDVEGVPDREIGEILGLSIPAVKARLHRARLFLRGKLADALGYSPA</sequence>
<dbReference type="Gene3D" id="1.10.1740.10">
    <property type="match status" value="1"/>
</dbReference>
<dbReference type="EMBL" id="JAIOIU010000100">
    <property type="protein sequence ID" value="MBZ0160070.1"/>
    <property type="molecule type" value="Genomic_DNA"/>
</dbReference>
<evidence type="ECO:0000256" key="6">
    <source>
        <dbReference type="SAM" id="Coils"/>
    </source>
</evidence>
<keyword evidence="6" id="KW-0175">Coiled coil</keyword>
<dbReference type="GO" id="GO:0016987">
    <property type="term" value="F:sigma factor activity"/>
    <property type="evidence" value="ECO:0007669"/>
    <property type="project" value="UniProtKB-KW"/>
</dbReference>
<feature type="coiled-coil region" evidence="6">
    <location>
        <begin position="138"/>
        <end position="165"/>
    </location>
</feature>
<dbReference type="SUPFAM" id="SSF88946">
    <property type="entry name" value="Sigma2 domain of RNA polymerase sigma factors"/>
    <property type="match status" value="1"/>
</dbReference>
<dbReference type="Pfam" id="PF08281">
    <property type="entry name" value="Sigma70_r4_2"/>
    <property type="match status" value="1"/>
</dbReference>
<feature type="domain" description="RNA polymerase sigma factor 70 region 4 type 2" evidence="8">
    <location>
        <begin position="150"/>
        <end position="202"/>
    </location>
</feature>
<dbReference type="InterPro" id="IPR013249">
    <property type="entry name" value="RNA_pol_sigma70_r4_t2"/>
</dbReference>
<dbReference type="InterPro" id="IPR013325">
    <property type="entry name" value="RNA_pol_sigma_r2"/>
</dbReference>
<evidence type="ECO:0000259" key="7">
    <source>
        <dbReference type="Pfam" id="PF04542"/>
    </source>
</evidence>
<name>A0AAJ1AHZ8_9BACT</name>
<protein>
    <submittedName>
        <fullName evidence="9">Sigma-70 family RNA polymerase sigma factor</fullName>
    </submittedName>
</protein>
<accession>A0AAJ1AHZ8</accession>
<dbReference type="Proteomes" id="UP001197609">
    <property type="component" value="Unassembled WGS sequence"/>
</dbReference>
<dbReference type="PANTHER" id="PTHR43133:SF8">
    <property type="entry name" value="RNA POLYMERASE SIGMA FACTOR HI_1459-RELATED"/>
    <property type="match status" value="1"/>
</dbReference>
<dbReference type="InterPro" id="IPR036388">
    <property type="entry name" value="WH-like_DNA-bd_sf"/>
</dbReference>